<proteinExistence type="inferred from homology"/>
<comment type="function">
    <text evidence="7">Catalyzes the transfer of a ribosyl phosphate group from 5-phosphoribose 1-diphosphate to orotate, leading to the formation of orotidine monophosphate (OMP).</text>
</comment>
<dbReference type="PANTHER" id="PTHR19278:SF9">
    <property type="entry name" value="URIDINE 5'-MONOPHOSPHATE SYNTHASE"/>
    <property type="match status" value="1"/>
</dbReference>
<comment type="subunit">
    <text evidence="7">Homodimer.</text>
</comment>
<dbReference type="GO" id="GO:0044205">
    <property type="term" value="P:'de novo' UMP biosynthetic process"/>
    <property type="evidence" value="ECO:0007669"/>
    <property type="project" value="UniProtKB-UniRule"/>
</dbReference>
<accession>A0A0W8I2C6</accession>
<evidence type="ECO:0000256" key="2">
    <source>
        <dbReference type="ARBA" id="ARBA00011971"/>
    </source>
</evidence>
<protein>
    <recommendedName>
        <fullName evidence="2 7">Orotate phosphoribosyltransferase</fullName>
        <shortName evidence="7">OPRT</shortName>
        <shortName evidence="7">OPRTase</shortName>
        <ecNumber evidence="2 7">2.4.2.10</ecNumber>
    </recommendedName>
</protein>
<dbReference type="EMBL" id="LQBL01000031">
    <property type="protein sequence ID" value="KUG51876.1"/>
    <property type="molecule type" value="Genomic_DNA"/>
</dbReference>
<keyword evidence="10" id="KW-1185">Reference proteome</keyword>
<dbReference type="RefSeq" id="WP_058892171.1">
    <property type="nucleotide sequence ID" value="NZ_LQBL01000031.1"/>
</dbReference>
<name>A0A0W8I2C6_9MICO</name>
<dbReference type="Proteomes" id="UP000054837">
    <property type="component" value="Unassembled WGS sequence"/>
</dbReference>
<evidence type="ECO:0000256" key="5">
    <source>
        <dbReference type="ARBA" id="ARBA00022842"/>
    </source>
</evidence>
<dbReference type="AlphaFoldDB" id="A0A0W8I2C6"/>
<feature type="binding site" evidence="7">
    <location>
        <position position="154"/>
    </location>
    <ligand>
        <name>orotate</name>
        <dbReference type="ChEBI" id="CHEBI:30839"/>
    </ligand>
</feature>
<dbReference type="SUPFAM" id="SSF53271">
    <property type="entry name" value="PRTase-like"/>
    <property type="match status" value="1"/>
</dbReference>
<evidence type="ECO:0000259" key="8">
    <source>
        <dbReference type="Pfam" id="PF00156"/>
    </source>
</evidence>
<keyword evidence="6 7" id="KW-0665">Pyrimidine biosynthesis</keyword>
<dbReference type="Gene3D" id="3.40.50.2020">
    <property type="match status" value="1"/>
</dbReference>
<comment type="similarity">
    <text evidence="7">Belongs to the purine/pyrimidine phosphoribosyltransferase family. PyrE subfamily.</text>
</comment>
<comment type="caution">
    <text evidence="9">The sequence shown here is derived from an EMBL/GenBank/DDBJ whole genome shotgun (WGS) entry which is preliminary data.</text>
</comment>
<gene>
    <name evidence="7" type="primary">pyrE</name>
    <name evidence="9" type="ORF">AVL62_08010</name>
</gene>
<dbReference type="InterPro" id="IPR000836">
    <property type="entry name" value="PRTase_dom"/>
</dbReference>
<dbReference type="EC" id="2.4.2.10" evidence="2 7"/>
<comment type="pathway">
    <text evidence="1 7">Pyrimidine metabolism; UMP biosynthesis via de novo pathway; UMP from orotate: step 1/2.</text>
</comment>
<evidence type="ECO:0000256" key="4">
    <source>
        <dbReference type="ARBA" id="ARBA00022679"/>
    </source>
</evidence>
<comment type="caution">
    <text evidence="7">Lacks conserved residue(s) required for the propagation of feature annotation.</text>
</comment>
<dbReference type="UniPathway" id="UPA00070">
    <property type="reaction ID" value="UER00119"/>
</dbReference>
<dbReference type="InterPro" id="IPR029057">
    <property type="entry name" value="PRTase-like"/>
</dbReference>
<feature type="binding site" evidence="7">
    <location>
        <position position="126"/>
    </location>
    <ligand>
        <name>orotate</name>
        <dbReference type="ChEBI" id="CHEBI:30839"/>
    </ligand>
</feature>
<dbReference type="InterPro" id="IPR023031">
    <property type="entry name" value="OPRT"/>
</dbReference>
<keyword evidence="4 7" id="KW-0808">Transferase</keyword>
<feature type="binding site" evidence="7">
    <location>
        <position position="96"/>
    </location>
    <ligand>
        <name>5-phospho-alpha-D-ribose 1-diphosphate</name>
        <dbReference type="ChEBI" id="CHEBI:58017"/>
        <note>ligand shared between dimeric partners</note>
    </ligand>
</feature>
<dbReference type="GO" id="GO:0004588">
    <property type="term" value="F:orotate phosphoribosyltransferase activity"/>
    <property type="evidence" value="ECO:0007669"/>
    <property type="project" value="UniProtKB-UniRule"/>
</dbReference>
<organism evidence="9 10">
    <name type="scientific">Serinicoccus chungangensis</name>
    <dbReference type="NCBI Taxonomy" id="767452"/>
    <lineage>
        <taxon>Bacteria</taxon>
        <taxon>Bacillati</taxon>
        <taxon>Actinomycetota</taxon>
        <taxon>Actinomycetes</taxon>
        <taxon>Micrococcales</taxon>
        <taxon>Ornithinimicrobiaceae</taxon>
        <taxon>Serinicoccus</taxon>
    </lineage>
</organism>
<evidence type="ECO:0000256" key="7">
    <source>
        <dbReference type="HAMAP-Rule" id="MF_01208"/>
    </source>
</evidence>
<dbReference type="HAMAP" id="MF_01208">
    <property type="entry name" value="PyrE"/>
    <property type="match status" value="1"/>
</dbReference>
<dbReference type="GO" id="GO:0019856">
    <property type="term" value="P:pyrimidine nucleobase biosynthetic process"/>
    <property type="evidence" value="ECO:0007669"/>
    <property type="project" value="TreeGrafter"/>
</dbReference>
<feature type="binding site" description="in other chain" evidence="7">
    <location>
        <begin position="122"/>
        <end position="130"/>
    </location>
    <ligand>
        <name>5-phospho-alpha-D-ribose 1-diphosphate</name>
        <dbReference type="ChEBI" id="CHEBI:58017"/>
        <note>ligand shared between dimeric partners</note>
    </ligand>
</feature>
<comment type="catalytic activity">
    <reaction evidence="7">
        <text>orotidine 5'-phosphate + diphosphate = orotate + 5-phospho-alpha-D-ribose 1-diphosphate</text>
        <dbReference type="Rhea" id="RHEA:10380"/>
        <dbReference type="ChEBI" id="CHEBI:30839"/>
        <dbReference type="ChEBI" id="CHEBI:33019"/>
        <dbReference type="ChEBI" id="CHEBI:57538"/>
        <dbReference type="ChEBI" id="CHEBI:58017"/>
        <dbReference type="EC" id="2.4.2.10"/>
    </reaction>
</comment>
<feature type="binding site" evidence="7">
    <location>
        <position position="102"/>
    </location>
    <ligand>
        <name>5-phospho-alpha-D-ribose 1-diphosphate</name>
        <dbReference type="ChEBI" id="CHEBI:58017"/>
        <note>ligand shared between dimeric partners</note>
    </ligand>
</feature>
<feature type="binding site" description="in other chain" evidence="7">
    <location>
        <position position="97"/>
    </location>
    <ligand>
        <name>5-phospho-alpha-D-ribose 1-diphosphate</name>
        <dbReference type="ChEBI" id="CHEBI:58017"/>
        <note>ligand shared between dimeric partners</note>
    </ligand>
</feature>
<evidence type="ECO:0000256" key="3">
    <source>
        <dbReference type="ARBA" id="ARBA00022676"/>
    </source>
</evidence>
<sequence>MTPRDRLLRHITDLAVVHGRVTLSSGAEADYYVDLRRVTLHGEAAPLVGEVMLDLVDDLAVDAVGGLTMGADPVAAAMLHAAAHREGPALDAFVVRKSEKAHGLQQRIEGPALAGRRVVVVEDTSTTGSSPLTAVEAVRDAGGEVLAVAVIVDRDSGARERVEEQGVEYRAAYSLADLGLTG</sequence>
<dbReference type="Pfam" id="PF00156">
    <property type="entry name" value="Pribosyltran"/>
    <property type="match status" value="1"/>
</dbReference>
<dbReference type="InterPro" id="IPR004467">
    <property type="entry name" value="Or_phspho_trans_dom"/>
</dbReference>
<dbReference type="FunFam" id="3.40.50.2020:FF:000029">
    <property type="entry name" value="Orotate phosphoribosyltransferase"/>
    <property type="match status" value="1"/>
</dbReference>
<dbReference type="GO" id="GO:0000287">
    <property type="term" value="F:magnesium ion binding"/>
    <property type="evidence" value="ECO:0007669"/>
    <property type="project" value="UniProtKB-UniRule"/>
</dbReference>
<keyword evidence="3 7" id="KW-0328">Glycosyltransferase</keyword>
<reference evidence="9 10" key="1">
    <citation type="submission" date="2015-12" db="EMBL/GenBank/DDBJ databases">
        <title>Serinicoccus chungangenesis strain CD08_5 genome sequencing and assembly.</title>
        <authorList>
            <person name="Chander A.M."/>
            <person name="Kaur G."/>
            <person name="Nair G.R."/>
            <person name="Dhawan D.K."/>
            <person name="Kochhar R.K."/>
            <person name="Mayilraj S."/>
            <person name="Bhadada S.K."/>
        </authorList>
    </citation>
    <scope>NUCLEOTIDE SEQUENCE [LARGE SCALE GENOMIC DNA]</scope>
    <source>
        <strain evidence="9 10">CD08_5</strain>
    </source>
</reference>
<dbReference type="OrthoDB" id="1493031at2"/>
<feature type="binding site" evidence="7">
    <location>
        <position position="100"/>
    </location>
    <ligand>
        <name>5-phospho-alpha-D-ribose 1-diphosphate</name>
        <dbReference type="ChEBI" id="CHEBI:58017"/>
        <note>ligand shared between dimeric partners</note>
    </ligand>
</feature>
<evidence type="ECO:0000313" key="9">
    <source>
        <dbReference type="EMBL" id="KUG51876.1"/>
    </source>
</evidence>
<keyword evidence="5 7" id="KW-0460">Magnesium</keyword>
<evidence type="ECO:0000256" key="6">
    <source>
        <dbReference type="ARBA" id="ARBA00022975"/>
    </source>
</evidence>
<dbReference type="CDD" id="cd06223">
    <property type="entry name" value="PRTases_typeI"/>
    <property type="match status" value="1"/>
</dbReference>
<evidence type="ECO:0000313" key="10">
    <source>
        <dbReference type="Proteomes" id="UP000054837"/>
    </source>
</evidence>
<dbReference type="NCBIfam" id="TIGR00336">
    <property type="entry name" value="pyrE"/>
    <property type="match status" value="1"/>
</dbReference>
<dbReference type="STRING" id="767452.AVL62_08010"/>
<dbReference type="PANTHER" id="PTHR19278">
    <property type="entry name" value="OROTATE PHOSPHORIBOSYLTRANSFERASE"/>
    <property type="match status" value="1"/>
</dbReference>
<evidence type="ECO:0000256" key="1">
    <source>
        <dbReference type="ARBA" id="ARBA00004889"/>
    </source>
</evidence>
<feature type="domain" description="Phosphoribosyltransferase" evidence="8">
    <location>
        <begin position="56"/>
        <end position="161"/>
    </location>
</feature>
<comment type="cofactor">
    <cofactor evidence="7">
        <name>Mg(2+)</name>
        <dbReference type="ChEBI" id="CHEBI:18420"/>
    </cofactor>
</comment>